<evidence type="ECO:0000259" key="2">
    <source>
        <dbReference type="SMART" id="SM00245"/>
    </source>
</evidence>
<dbReference type="Pfam" id="PF03572">
    <property type="entry name" value="Peptidase_S41"/>
    <property type="match status" value="1"/>
</dbReference>
<dbReference type="GO" id="GO:0008236">
    <property type="term" value="F:serine-type peptidase activity"/>
    <property type="evidence" value="ECO:0007669"/>
    <property type="project" value="InterPro"/>
</dbReference>
<dbReference type="PROSITE" id="PS51257">
    <property type="entry name" value="PROKAR_LIPOPROTEIN"/>
    <property type="match status" value="1"/>
</dbReference>
<dbReference type="SMART" id="SM00245">
    <property type="entry name" value="TSPc"/>
    <property type="match status" value="1"/>
</dbReference>
<keyword evidence="1" id="KW-0732">Signal</keyword>
<dbReference type="GO" id="GO:0004175">
    <property type="term" value="F:endopeptidase activity"/>
    <property type="evidence" value="ECO:0007669"/>
    <property type="project" value="TreeGrafter"/>
</dbReference>
<dbReference type="Proteomes" id="UP000256919">
    <property type="component" value="Unassembled WGS sequence"/>
</dbReference>
<name>A0A3D9N091_9FLAO</name>
<dbReference type="GO" id="GO:0006508">
    <property type="term" value="P:proteolysis"/>
    <property type="evidence" value="ECO:0007669"/>
    <property type="project" value="InterPro"/>
</dbReference>
<dbReference type="Gene3D" id="2.30.42.10">
    <property type="match status" value="1"/>
</dbReference>
<dbReference type="Gene3D" id="3.30.750.170">
    <property type="match status" value="1"/>
</dbReference>
<dbReference type="GO" id="GO:0030288">
    <property type="term" value="C:outer membrane-bounded periplasmic space"/>
    <property type="evidence" value="ECO:0007669"/>
    <property type="project" value="TreeGrafter"/>
</dbReference>
<comment type="caution">
    <text evidence="3">The sequence shown here is derived from an EMBL/GenBank/DDBJ whole genome shotgun (WGS) entry which is preliminary data.</text>
</comment>
<dbReference type="Gene3D" id="3.90.226.10">
    <property type="entry name" value="2-enoyl-CoA Hydratase, Chain A, domain 1"/>
    <property type="match status" value="1"/>
</dbReference>
<dbReference type="EMBL" id="QREI01000003">
    <property type="protein sequence ID" value="REE24946.1"/>
    <property type="molecule type" value="Genomic_DNA"/>
</dbReference>
<feature type="chain" id="PRO_5017648581" evidence="1">
    <location>
        <begin position="22"/>
        <end position="477"/>
    </location>
</feature>
<feature type="domain" description="Tail specific protease" evidence="2">
    <location>
        <begin position="201"/>
        <end position="418"/>
    </location>
</feature>
<dbReference type="SUPFAM" id="SSF50156">
    <property type="entry name" value="PDZ domain-like"/>
    <property type="match status" value="1"/>
</dbReference>
<dbReference type="AlphaFoldDB" id="A0A3D9N091"/>
<dbReference type="InterPro" id="IPR005151">
    <property type="entry name" value="Tail-specific_protease"/>
</dbReference>
<evidence type="ECO:0000313" key="4">
    <source>
        <dbReference type="Proteomes" id="UP000256919"/>
    </source>
</evidence>
<dbReference type="RefSeq" id="WP_245940331.1">
    <property type="nucleotide sequence ID" value="NZ_QREI01000003.1"/>
</dbReference>
<dbReference type="InterPro" id="IPR036034">
    <property type="entry name" value="PDZ_sf"/>
</dbReference>
<organism evidence="3 4">
    <name type="scientific">Winogradskyella pacifica</name>
    <dbReference type="NCBI Taxonomy" id="664642"/>
    <lineage>
        <taxon>Bacteria</taxon>
        <taxon>Pseudomonadati</taxon>
        <taxon>Bacteroidota</taxon>
        <taxon>Flavobacteriia</taxon>
        <taxon>Flavobacteriales</taxon>
        <taxon>Flavobacteriaceae</taxon>
        <taxon>Winogradskyella</taxon>
    </lineage>
</organism>
<evidence type="ECO:0000256" key="1">
    <source>
        <dbReference type="SAM" id="SignalP"/>
    </source>
</evidence>
<accession>A0A3D9N091</accession>
<sequence>MKKFKVLLLSCFAMFALTSCFEDMDDNIIPSSTLNINDFVWRGMNIVYLYKSEVPDLADSRFISDEDYTNYLTGFNSPEDLFESLKYDPDTVDRFSRIYENYFDLQNQQSGTTLTDGLEFNFYRVPGSSTEVFGVITLVLNNSVADNVGLKRGQIIRAVNNTNLTDSNYINLVYGQNSNTLNFATYNDNGTPDTADDTFELNGESADLTKVTYTENPVHVSEVLNVNNVDIGYLMYNGFNQNFDSDLNNAFGEFKSAGVTELVLDLRYNGGGSVQTAAYLGSMVTGQFNGEIYSKLFYNENLSNNDRNYLFTNSIENVGAINSLNLSKVYVLTTNRRTASASELIINSLKPYIEVVVIGENTVGKTQASRTIYDSPDFSFENVNQGHTYAMQPLIANSTNVNDLLVPPNGIIPDIAISEAFNTLGTLGDINEPLLAEAIAQITTTDRPANRSLVNENLQLIEIEKPISALEQDMYID</sequence>
<dbReference type="InterPro" id="IPR029045">
    <property type="entry name" value="ClpP/crotonase-like_dom_sf"/>
</dbReference>
<dbReference type="Pfam" id="PF18294">
    <property type="entry name" value="Pept_S41_N"/>
    <property type="match status" value="1"/>
</dbReference>
<dbReference type="CDD" id="cd07561">
    <property type="entry name" value="Peptidase_S41_CPP_like"/>
    <property type="match status" value="1"/>
</dbReference>
<dbReference type="GO" id="GO:0007165">
    <property type="term" value="P:signal transduction"/>
    <property type="evidence" value="ECO:0007669"/>
    <property type="project" value="TreeGrafter"/>
</dbReference>
<feature type="signal peptide" evidence="1">
    <location>
        <begin position="1"/>
        <end position="21"/>
    </location>
</feature>
<protein>
    <submittedName>
        <fullName evidence="3">Peptidase S41-like protein</fullName>
    </submittedName>
</protein>
<dbReference type="PANTHER" id="PTHR32060:SF30">
    <property type="entry name" value="CARBOXY-TERMINAL PROCESSING PROTEASE CTPA"/>
    <property type="match status" value="1"/>
</dbReference>
<proteinExistence type="predicted"/>
<dbReference type="SUPFAM" id="SSF52096">
    <property type="entry name" value="ClpP/crotonase"/>
    <property type="match status" value="1"/>
</dbReference>
<keyword evidence="4" id="KW-1185">Reference proteome</keyword>
<reference evidence="3 4" key="1">
    <citation type="submission" date="2018-07" db="EMBL/GenBank/DDBJ databases">
        <title>Genomic Encyclopedia of Type Strains, Phase III (KMG-III): the genomes of soil and plant-associated and newly described type strains.</title>
        <authorList>
            <person name="Whitman W."/>
        </authorList>
    </citation>
    <scope>NUCLEOTIDE SEQUENCE [LARGE SCALE GENOMIC DNA]</scope>
    <source>
        <strain evidence="3 4">CECT 7948</strain>
    </source>
</reference>
<gene>
    <name evidence="3" type="ORF">DFQ09_103253</name>
</gene>
<dbReference type="InterPro" id="IPR041613">
    <property type="entry name" value="Pept_S41_N"/>
</dbReference>
<evidence type="ECO:0000313" key="3">
    <source>
        <dbReference type="EMBL" id="REE24946.1"/>
    </source>
</evidence>
<dbReference type="PANTHER" id="PTHR32060">
    <property type="entry name" value="TAIL-SPECIFIC PROTEASE"/>
    <property type="match status" value="1"/>
</dbReference>